<keyword evidence="3" id="KW-1185">Reference proteome</keyword>
<accession>A0A2M9HG92</accession>
<sequence length="209" mass="21890">MAGSGCGTAPEYRRVVPFDEGLDDDALTDEVLTDDDRCDGVPIDRPDDVRLADVRPAGCRPSDLRPGERRAEGREPIVRASGRSSAPVVVLGRDRRSYARHAFAISPIYGGMVIPDPDAIAVATSPPGPGDGAVMMFGVPGSAVGEIGMTVVPAGFVGLMPADLGMSDGSDIDCAVMEPTLEGNRPSGKPGRKNVDKWTNMPQLSVRCG</sequence>
<feature type="compositionally biased region" description="Basic and acidic residues" evidence="1">
    <location>
        <begin position="34"/>
        <end position="53"/>
    </location>
</feature>
<feature type="compositionally biased region" description="Basic and acidic residues" evidence="1">
    <location>
        <begin position="62"/>
        <end position="73"/>
    </location>
</feature>
<proteinExistence type="predicted"/>
<protein>
    <submittedName>
        <fullName evidence="2">Uncharacterized protein</fullName>
    </submittedName>
</protein>
<organism evidence="2 3">
    <name type="scientific">Bifidobacterium simiarum</name>
    <dbReference type="NCBI Taxonomy" id="2045441"/>
    <lineage>
        <taxon>Bacteria</taxon>
        <taxon>Bacillati</taxon>
        <taxon>Actinomycetota</taxon>
        <taxon>Actinomycetes</taxon>
        <taxon>Bifidobacteriales</taxon>
        <taxon>Bifidobacteriaceae</taxon>
        <taxon>Bifidobacterium</taxon>
    </lineage>
</organism>
<reference evidence="2 3" key="1">
    <citation type="submission" date="2017-10" db="EMBL/GenBank/DDBJ databases">
        <title>Draft genome sequences of strains TRE 1, TRE 9, TRE H and TRI 7, isolated from tamarins, belonging to four potential novel Bifidobacterium species.</title>
        <authorList>
            <person name="Mattarelli P."/>
            <person name="Modesto M."/>
            <person name="Puglisi E."/>
            <person name="Morelli L."/>
            <person name="Spezio C."/>
            <person name="Bonetti A."/>
            <person name="Sandri C."/>
        </authorList>
    </citation>
    <scope>NUCLEOTIDE SEQUENCE [LARGE SCALE GENOMIC DNA]</scope>
    <source>
        <strain evidence="3">TRI7</strain>
    </source>
</reference>
<name>A0A2M9HG92_9BIFI</name>
<dbReference type="Proteomes" id="UP000231451">
    <property type="component" value="Unassembled WGS sequence"/>
</dbReference>
<evidence type="ECO:0000313" key="2">
    <source>
        <dbReference type="EMBL" id="PJM75826.1"/>
    </source>
</evidence>
<comment type="caution">
    <text evidence="2">The sequence shown here is derived from an EMBL/GenBank/DDBJ whole genome shotgun (WGS) entry which is preliminary data.</text>
</comment>
<gene>
    <name evidence="2" type="ORF">CSQ87_02860</name>
</gene>
<evidence type="ECO:0000256" key="1">
    <source>
        <dbReference type="SAM" id="MobiDB-lite"/>
    </source>
</evidence>
<dbReference type="AlphaFoldDB" id="A0A2M9HG92"/>
<dbReference type="EMBL" id="PEBK01000002">
    <property type="protein sequence ID" value="PJM75826.1"/>
    <property type="molecule type" value="Genomic_DNA"/>
</dbReference>
<feature type="region of interest" description="Disordered" evidence="1">
    <location>
        <begin position="26"/>
        <end position="73"/>
    </location>
</feature>
<evidence type="ECO:0000313" key="3">
    <source>
        <dbReference type="Proteomes" id="UP000231451"/>
    </source>
</evidence>